<dbReference type="HOGENOM" id="CLU_1419779_0_0_4"/>
<dbReference type="PATRIC" id="fig|1349767.4.peg.1664"/>
<evidence type="ECO:0000256" key="5">
    <source>
        <dbReference type="ARBA" id="ARBA00022692"/>
    </source>
</evidence>
<keyword evidence="12" id="KW-1185">Reference proteome</keyword>
<keyword evidence="8" id="KW-0472">Membrane</keyword>
<evidence type="ECO:0000256" key="9">
    <source>
        <dbReference type="SAM" id="MobiDB-lite"/>
    </source>
</evidence>
<dbReference type="Gene3D" id="2.30.30.830">
    <property type="match status" value="1"/>
</dbReference>
<evidence type="ECO:0000313" key="12">
    <source>
        <dbReference type="Proteomes" id="UP000027604"/>
    </source>
</evidence>
<proteinExistence type="predicted"/>
<evidence type="ECO:0000256" key="8">
    <source>
        <dbReference type="ARBA" id="ARBA00023136"/>
    </source>
</evidence>
<organism evidence="11 12">
    <name type="scientific">Janthinobacterium agaricidamnosum NBRC 102515 = DSM 9628</name>
    <dbReference type="NCBI Taxonomy" id="1349767"/>
    <lineage>
        <taxon>Bacteria</taxon>
        <taxon>Pseudomonadati</taxon>
        <taxon>Pseudomonadota</taxon>
        <taxon>Betaproteobacteria</taxon>
        <taxon>Burkholderiales</taxon>
        <taxon>Oxalobacteraceae</taxon>
        <taxon>Janthinobacterium</taxon>
    </lineage>
</organism>
<keyword evidence="7" id="KW-1133">Transmembrane helix</keyword>
<keyword evidence="4" id="KW-0997">Cell inner membrane</keyword>
<feature type="region of interest" description="Disordered" evidence="9">
    <location>
        <begin position="134"/>
        <end position="191"/>
    </location>
</feature>
<keyword evidence="3" id="KW-1003">Cell membrane</keyword>
<keyword evidence="6" id="KW-0653">Protein transport</keyword>
<feature type="domain" description="Type II secretion system protein GspC N-terminal" evidence="10">
    <location>
        <begin position="67"/>
        <end position="128"/>
    </location>
</feature>
<feature type="compositionally biased region" description="Pro residues" evidence="9">
    <location>
        <begin position="152"/>
        <end position="168"/>
    </location>
</feature>
<dbReference type="Pfam" id="PF11356">
    <property type="entry name" value="T2SSC"/>
    <property type="match status" value="1"/>
</dbReference>
<evidence type="ECO:0000256" key="3">
    <source>
        <dbReference type="ARBA" id="ARBA00022475"/>
    </source>
</evidence>
<dbReference type="OrthoDB" id="8778618at2"/>
<evidence type="ECO:0000256" key="1">
    <source>
        <dbReference type="ARBA" id="ARBA00004533"/>
    </source>
</evidence>
<dbReference type="GO" id="GO:0015031">
    <property type="term" value="P:protein transport"/>
    <property type="evidence" value="ECO:0007669"/>
    <property type="project" value="UniProtKB-KW"/>
</dbReference>
<protein>
    <recommendedName>
        <fullName evidence="10">Type II secretion system protein GspC N-terminal domain-containing protein</fullName>
    </recommendedName>
</protein>
<dbReference type="GO" id="GO:0005886">
    <property type="term" value="C:plasma membrane"/>
    <property type="evidence" value="ECO:0007669"/>
    <property type="project" value="UniProtKB-SubCell"/>
</dbReference>
<keyword evidence="5" id="KW-0812">Transmembrane</keyword>
<evidence type="ECO:0000256" key="6">
    <source>
        <dbReference type="ARBA" id="ARBA00022927"/>
    </source>
</evidence>
<dbReference type="AlphaFoldDB" id="W0VCL4"/>
<dbReference type="KEGG" id="jag:GJA_5052"/>
<comment type="subcellular location">
    <subcellularLocation>
        <location evidence="1">Cell inner membrane</location>
    </subcellularLocation>
</comment>
<dbReference type="STRING" id="1349767.GJA_5052"/>
<dbReference type="RefSeq" id="WP_051781274.1">
    <property type="nucleotide sequence ID" value="NZ_BCTH01000044.1"/>
</dbReference>
<dbReference type="EMBL" id="HG322949">
    <property type="protein sequence ID" value="CDG85651.1"/>
    <property type="molecule type" value="Genomic_DNA"/>
</dbReference>
<evidence type="ECO:0000259" key="10">
    <source>
        <dbReference type="Pfam" id="PF11356"/>
    </source>
</evidence>
<evidence type="ECO:0000256" key="4">
    <source>
        <dbReference type="ARBA" id="ARBA00022519"/>
    </source>
</evidence>
<evidence type="ECO:0000313" key="11">
    <source>
        <dbReference type="EMBL" id="CDG85651.1"/>
    </source>
</evidence>
<keyword evidence="2" id="KW-0813">Transport</keyword>
<name>W0VCL4_9BURK</name>
<feature type="compositionally biased region" description="Low complexity" evidence="9">
    <location>
        <begin position="139"/>
        <end position="151"/>
    </location>
</feature>
<sequence length="191" mass="19346">MKRLSLLVNLVSFIVVVALSASLAYWAMQLFKLPQRPISAAPEHVKPDAAMDAAGGLFGGRIAVAAASNYQLKGVVASGSGRGSVAILAADGQPAKAFPAGAEVSPGVTVKEVQPLFVLLSENGVSKRVELAQEDKSAAGVTPGQPVVTPQVSPPPPPPPATPQPQPQPSGVQMPAAGRVNVVPAPGMPSI</sequence>
<accession>W0VCL4</accession>
<dbReference type="eggNOG" id="ENOG5032UKC">
    <property type="taxonomic scope" value="Bacteria"/>
</dbReference>
<gene>
    <name evidence="11" type="ORF">GJA_5052</name>
</gene>
<evidence type="ECO:0000256" key="7">
    <source>
        <dbReference type="ARBA" id="ARBA00022989"/>
    </source>
</evidence>
<evidence type="ECO:0000256" key="2">
    <source>
        <dbReference type="ARBA" id="ARBA00022448"/>
    </source>
</evidence>
<dbReference type="Proteomes" id="UP000027604">
    <property type="component" value="Chromosome I"/>
</dbReference>
<dbReference type="InterPro" id="IPR024961">
    <property type="entry name" value="T2SS_GspC_N"/>
</dbReference>
<reference evidence="11 12" key="1">
    <citation type="journal article" date="2015" name="Genome Announc.">
        <title>Genome Sequence of Mushroom Soft-Rot Pathogen Janthinobacterium agaricidamnosum.</title>
        <authorList>
            <person name="Graupner K."/>
            <person name="Lackner G."/>
            <person name="Hertweck C."/>
        </authorList>
    </citation>
    <scope>NUCLEOTIDE SEQUENCE [LARGE SCALE GENOMIC DNA]</scope>
    <source>
        <strain evidence="12">NBRC 102515 / DSM 9628</strain>
    </source>
</reference>